<name>A0AAV5MEY7_9ROSI</name>
<protein>
    <submittedName>
        <fullName evidence="1">Uncharacterized protein</fullName>
    </submittedName>
</protein>
<evidence type="ECO:0000313" key="1">
    <source>
        <dbReference type="EMBL" id="GKV48365.1"/>
    </source>
</evidence>
<dbReference type="EMBL" id="BPVZ01000255">
    <property type="protein sequence ID" value="GKV48365.1"/>
    <property type="molecule type" value="Genomic_DNA"/>
</dbReference>
<sequence length="80" mass="8395">MCREPALEAAAGSTGKNLKTVGWRARRKDAKPALALQPAPAQSFAAGSRGKQNVLQTRIAGSGNVSRLCRAGSNMLSWLS</sequence>
<organism evidence="1 2">
    <name type="scientific">Rubroshorea leprosula</name>
    <dbReference type="NCBI Taxonomy" id="152421"/>
    <lineage>
        <taxon>Eukaryota</taxon>
        <taxon>Viridiplantae</taxon>
        <taxon>Streptophyta</taxon>
        <taxon>Embryophyta</taxon>
        <taxon>Tracheophyta</taxon>
        <taxon>Spermatophyta</taxon>
        <taxon>Magnoliopsida</taxon>
        <taxon>eudicotyledons</taxon>
        <taxon>Gunneridae</taxon>
        <taxon>Pentapetalae</taxon>
        <taxon>rosids</taxon>
        <taxon>malvids</taxon>
        <taxon>Malvales</taxon>
        <taxon>Dipterocarpaceae</taxon>
        <taxon>Rubroshorea</taxon>
    </lineage>
</organism>
<keyword evidence="2" id="KW-1185">Reference proteome</keyword>
<dbReference type="Proteomes" id="UP001054252">
    <property type="component" value="Unassembled WGS sequence"/>
</dbReference>
<gene>
    <name evidence="1" type="ORF">SLEP1_g55189</name>
</gene>
<evidence type="ECO:0000313" key="2">
    <source>
        <dbReference type="Proteomes" id="UP001054252"/>
    </source>
</evidence>
<proteinExistence type="predicted"/>
<dbReference type="AlphaFoldDB" id="A0AAV5MEY7"/>
<comment type="caution">
    <text evidence="1">The sequence shown here is derived from an EMBL/GenBank/DDBJ whole genome shotgun (WGS) entry which is preliminary data.</text>
</comment>
<reference evidence="1 2" key="1">
    <citation type="journal article" date="2021" name="Commun. Biol.">
        <title>The genome of Shorea leprosula (Dipterocarpaceae) highlights the ecological relevance of drought in aseasonal tropical rainforests.</title>
        <authorList>
            <person name="Ng K.K.S."/>
            <person name="Kobayashi M.J."/>
            <person name="Fawcett J.A."/>
            <person name="Hatakeyama M."/>
            <person name="Paape T."/>
            <person name="Ng C.H."/>
            <person name="Ang C.C."/>
            <person name="Tnah L.H."/>
            <person name="Lee C.T."/>
            <person name="Nishiyama T."/>
            <person name="Sese J."/>
            <person name="O'Brien M.J."/>
            <person name="Copetti D."/>
            <person name="Mohd Noor M.I."/>
            <person name="Ong R.C."/>
            <person name="Putra M."/>
            <person name="Sireger I.Z."/>
            <person name="Indrioko S."/>
            <person name="Kosugi Y."/>
            <person name="Izuno A."/>
            <person name="Isagi Y."/>
            <person name="Lee S.L."/>
            <person name="Shimizu K.K."/>
        </authorList>
    </citation>
    <scope>NUCLEOTIDE SEQUENCE [LARGE SCALE GENOMIC DNA]</scope>
    <source>
        <strain evidence="1">214</strain>
    </source>
</reference>
<accession>A0AAV5MEY7</accession>